<keyword evidence="2" id="KW-1185">Reference proteome</keyword>
<organism evidence="1 2">
    <name type="scientific">Fictibacillus fluitans</name>
    <dbReference type="NCBI Taxonomy" id="3058422"/>
    <lineage>
        <taxon>Bacteria</taxon>
        <taxon>Bacillati</taxon>
        <taxon>Bacillota</taxon>
        <taxon>Bacilli</taxon>
        <taxon>Bacillales</taxon>
        <taxon>Fictibacillaceae</taxon>
        <taxon>Fictibacillus</taxon>
    </lineage>
</organism>
<sequence length="88" mass="10146">MEIHGNILFGDLDQGTNEFSLQQVKHFMTQSTLSSSQLEKLYSYLQKHQDDADGQVVSLYDSMLLRLSQQEISMLLKDLENIQSHYHG</sequence>
<dbReference type="EMBL" id="JAUHTR010000008">
    <property type="protein sequence ID" value="MDN4526005.1"/>
    <property type="molecule type" value="Genomic_DNA"/>
</dbReference>
<proteinExistence type="predicted"/>
<dbReference type="RefSeq" id="WP_301167020.1">
    <property type="nucleotide sequence ID" value="NZ_JAUHTR010000008.1"/>
</dbReference>
<accession>A0ABT8HZ03</accession>
<name>A0ABT8HZ03_9BACL</name>
<reference evidence="1" key="1">
    <citation type="submission" date="2023-07" db="EMBL/GenBank/DDBJ databases">
        <title>Fictibacillus sp. isolated from freshwater pond.</title>
        <authorList>
            <person name="Kirdat K."/>
            <person name="Bhat A."/>
            <person name="Mourya A."/>
            <person name="Yadav A."/>
        </authorList>
    </citation>
    <scope>NUCLEOTIDE SEQUENCE</scope>
    <source>
        <strain evidence="1">NE201</strain>
    </source>
</reference>
<comment type="caution">
    <text evidence="1">The sequence shown here is derived from an EMBL/GenBank/DDBJ whole genome shotgun (WGS) entry which is preliminary data.</text>
</comment>
<evidence type="ECO:0000313" key="2">
    <source>
        <dbReference type="Proteomes" id="UP001172721"/>
    </source>
</evidence>
<evidence type="ECO:0000313" key="1">
    <source>
        <dbReference type="EMBL" id="MDN4526005.1"/>
    </source>
</evidence>
<gene>
    <name evidence="1" type="ORF">QYB97_16080</name>
</gene>
<protein>
    <submittedName>
        <fullName evidence="1">Uncharacterized protein</fullName>
    </submittedName>
</protein>
<dbReference type="Proteomes" id="UP001172721">
    <property type="component" value="Unassembled WGS sequence"/>
</dbReference>